<feature type="compositionally biased region" description="Low complexity" evidence="2">
    <location>
        <begin position="127"/>
        <end position="149"/>
    </location>
</feature>
<name>A0AAN1UUI2_SYNEL</name>
<evidence type="ECO:0000313" key="3">
    <source>
        <dbReference type="EMBL" id="AZB72685.1"/>
    </source>
</evidence>
<protein>
    <recommendedName>
        <fullName evidence="5">Primosomal protein</fullName>
    </recommendedName>
</protein>
<dbReference type="Proteomes" id="UP000267249">
    <property type="component" value="Chromosome"/>
</dbReference>
<dbReference type="EMBL" id="CP030139">
    <property type="protein sequence ID" value="AZB72685.1"/>
    <property type="molecule type" value="Genomic_DNA"/>
</dbReference>
<evidence type="ECO:0008006" key="5">
    <source>
        <dbReference type="Google" id="ProtNLM"/>
    </source>
</evidence>
<feature type="region of interest" description="Disordered" evidence="2">
    <location>
        <begin position="107"/>
        <end position="149"/>
    </location>
</feature>
<evidence type="ECO:0000313" key="4">
    <source>
        <dbReference type="Proteomes" id="UP000267249"/>
    </source>
</evidence>
<dbReference type="RefSeq" id="WP_208672865.1">
    <property type="nucleotide sequence ID" value="NZ_CP030139.2"/>
</dbReference>
<reference evidence="3 4" key="1">
    <citation type="journal article" date="2018" name="Sci. Rep.">
        <title>Genome Features and Biochemical Characteristics of a Robust, Fast Growing and Naturally Transformable Cyanobacterium Synechococcus elongatus PCC 11801 Isolated from India.</title>
        <authorList>
            <person name="Jaiswal D."/>
            <person name="Sengupta A."/>
            <person name="Sohoni S."/>
            <person name="Sengupta S."/>
            <person name="Phadnavis A.G."/>
            <person name="Pakrasi H.B."/>
            <person name="Wangikar P.P."/>
        </authorList>
    </citation>
    <scope>NUCLEOTIDE SEQUENCE [LARGE SCALE GENOMIC DNA]</scope>
    <source>
        <strain evidence="3 4">PCC 11801</strain>
    </source>
</reference>
<sequence>MVSLEESQSILSQQVEKLAQQFSAVYSNYLAALAATVQEQLIQAGYQLCTQIYPEQFVALEEEQQRSLQQHLRQLGQKTVANLTVDQLLEAAKKRAIAEAEVAEQLAQTASEASEAESDKSAESPESEPVTAPTAPAEATAEQAEQPESAVAELDLSYLNPVPPAHPAAIYAWLQSLNRSLVRQLRHTSRQANRLLEKMGIIRSGVPPQMLEAAIKNDGAEQQSGPPNLLMLTITTAPSEEREEEESTTIQLAAIYLRLADLEFSVPELRLARQQLRDCQRQLKQLGRLVAAEEQRQAIAQAEAAWRFAWNQDR</sequence>
<gene>
    <name evidence="3" type="ORF">DOP62_08150</name>
</gene>
<evidence type="ECO:0000256" key="2">
    <source>
        <dbReference type="SAM" id="MobiDB-lite"/>
    </source>
</evidence>
<feature type="coiled-coil region" evidence="1">
    <location>
        <begin position="269"/>
        <end position="296"/>
    </location>
</feature>
<proteinExistence type="predicted"/>
<dbReference type="AlphaFoldDB" id="A0AAN1UUI2"/>
<organism evidence="3 4">
    <name type="scientific">Synechococcus elongatus PCC 11801</name>
    <dbReference type="NCBI Taxonomy" id="2219813"/>
    <lineage>
        <taxon>Bacteria</taxon>
        <taxon>Bacillati</taxon>
        <taxon>Cyanobacteriota</taxon>
        <taxon>Cyanophyceae</taxon>
        <taxon>Synechococcales</taxon>
        <taxon>Synechococcaceae</taxon>
        <taxon>Synechococcus</taxon>
    </lineage>
</organism>
<evidence type="ECO:0000256" key="1">
    <source>
        <dbReference type="SAM" id="Coils"/>
    </source>
</evidence>
<keyword evidence="1" id="KW-0175">Coiled coil</keyword>
<accession>A0AAN1UUI2</accession>